<accession>A0ABZ1HEB5</accession>
<keyword evidence="2" id="KW-0812">Transmembrane</keyword>
<feature type="transmembrane region" description="Helical" evidence="2">
    <location>
        <begin position="133"/>
        <end position="153"/>
    </location>
</feature>
<keyword evidence="4" id="KW-1185">Reference proteome</keyword>
<protein>
    <submittedName>
        <fullName evidence="3">Extensin</fullName>
    </submittedName>
</protein>
<feature type="compositionally biased region" description="Basic and acidic residues" evidence="1">
    <location>
        <begin position="250"/>
        <end position="277"/>
    </location>
</feature>
<feature type="compositionally biased region" description="Basic and acidic residues" evidence="1">
    <location>
        <begin position="228"/>
        <end position="238"/>
    </location>
</feature>
<proteinExistence type="predicted"/>
<evidence type="ECO:0000313" key="4">
    <source>
        <dbReference type="Proteomes" id="UP001340816"/>
    </source>
</evidence>
<sequence length="481" mass="48802">MADEQYRWLDRDTAERLLRGEPLDAVDADSRDQADRLTEALEALDALGTQTAESTPADAELPGEAAALAAFRKARTGKNGERASLGPRTRTRSAASAAAASSAASQISSDAGLIHLGRPTAHRRDPSRWGRPVRYGLAAALAAGMIGGAAMAATSGVLPFGGEEPEPGSSATVDVTPDRPLVSPSPEKKPGGGPDKPRPDGSAGGPTGKGPVPPGEARGGTDPGARSDPGEDRREGRPARGWRWLASVCRDFRDGKNLDSERRRGLEDAAKGAEQVRKYCKGVLNNWDDRDSGDGRSGNGSGRGESGRGGSGWNNDREGRDGRSNDEDDGDGDGDGSHIGAGLLPGAGGTVRPMALAPAARSSATRTPTPVRTLLQAPAKAPNQTSPKAPTQASTRALAPDAGAPTRPEAGASTRPAAAVTASPAITTASTAPAASSAAPARSAAPSAPATSAPARSTEPKATAPRAPRTPRALPALSSSS</sequence>
<feature type="region of interest" description="Disordered" evidence="1">
    <location>
        <begin position="160"/>
        <end position="481"/>
    </location>
</feature>
<feature type="compositionally biased region" description="Basic and acidic residues" evidence="1">
    <location>
        <begin position="186"/>
        <end position="199"/>
    </location>
</feature>
<dbReference type="EMBL" id="CP109135">
    <property type="protein sequence ID" value="WSD15514.1"/>
    <property type="molecule type" value="Genomic_DNA"/>
</dbReference>
<feature type="compositionally biased region" description="Gly residues" evidence="1">
    <location>
        <begin position="295"/>
        <end position="312"/>
    </location>
</feature>
<evidence type="ECO:0000313" key="3">
    <source>
        <dbReference type="EMBL" id="WSD15514.1"/>
    </source>
</evidence>
<keyword evidence="2" id="KW-1133">Transmembrane helix</keyword>
<name>A0ABZ1HEB5_STRPH</name>
<organism evidence="3 4">
    <name type="scientific">Streptomyces phaeochromogenes</name>
    <dbReference type="NCBI Taxonomy" id="1923"/>
    <lineage>
        <taxon>Bacteria</taxon>
        <taxon>Bacillati</taxon>
        <taxon>Actinomycetota</taxon>
        <taxon>Actinomycetes</taxon>
        <taxon>Kitasatosporales</taxon>
        <taxon>Streptomycetaceae</taxon>
        <taxon>Streptomyces</taxon>
        <taxon>Streptomyces phaeochromogenes group</taxon>
    </lineage>
</organism>
<feature type="region of interest" description="Disordered" evidence="1">
    <location>
        <begin position="74"/>
        <end position="107"/>
    </location>
</feature>
<feature type="compositionally biased region" description="Polar residues" evidence="1">
    <location>
        <begin position="382"/>
        <end position="395"/>
    </location>
</feature>
<dbReference type="RefSeq" id="WP_326759612.1">
    <property type="nucleotide sequence ID" value="NZ_CP109135.1"/>
</dbReference>
<evidence type="ECO:0000256" key="1">
    <source>
        <dbReference type="SAM" id="MobiDB-lite"/>
    </source>
</evidence>
<keyword evidence="2" id="KW-0472">Membrane</keyword>
<reference evidence="3 4" key="1">
    <citation type="submission" date="2022-10" db="EMBL/GenBank/DDBJ databases">
        <title>The complete genomes of actinobacterial strains from the NBC collection.</title>
        <authorList>
            <person name="Joergensen T.S."/>
            <person name="Alvarez Arevalo M."/>
            <person name="Sterndorff E.B."/>
            <person name="Faurdal D."/>
            <person name="Vuksanovic O."/>
            <person name="Mourched A.-S."/>
            <person name="Charusanti P."/>
            <person name="Shaw S."/>
            <person name="Blin K."/>
            <person name="Weber T."/>
        </authorList>
    </citation>
    <scope>NUCLEOTIDE SEQUENCE [LARGE SCALE GENOMIC DNA]</scope>
    <source>
        <strain evidence="3 4">NBC 01752</strain>
    </source>
</reference>
<feature type="compositionally biased region" description="Low complexity" evidence="1">
    <location>
        <begin position="93"/>
        <end position="107"/>
    </location>
</feature>
<evidence type="ECO:0000256" key="2">
    <source>
        <dbReference type="SAM" id="Phobius"/>
    </source>
</evidence>
<dbReference type="Proteomes" id="UP001340816">
    <property type="component" value="Chromosome"/>
</dbReference>
<gene>
    <name evidence="3" type="ORF">OHB35_20905</name>
</gene>
<feature type="compositionally biased region" description="Basic and acidic residues" evidence="1">
    <location>
        <begin position="315"/>
        <end position="325"/>
    </location>
</feature>
<feature type="compositionally biased region" description="Gly residues" evidence="1">
    <location>
        <begin position="337"/>
        <end position="349"/>
    </location>
</feature>
<feature type="compositionally biased region" description="Low complexity" evidence="1">
    <location>
        <begin position="412"/>
        <end position="481"/>
    </location>
</feature>